<name>A0ABT5ZUA5_9ACTN</name>
<dbReference type="EMBL" id="JARJBC010000026">
    <property type="protein sequence ID" value="MDF3293414.1"/>
    <property type="molecule type" value="Genomic_DNA"/>
</dbReference>
<dbReference type="Pfam" id="PF00501">
    <property type="entry name" value="AMP-binding"/>
    <property type="match status" value="1"/>
</dbReference>
<dbReference type="InterPro" id="IPR000873">
    <property type="entry name" value="AMP-dep_synth/lig_dom"/>
</dbReference>
<accession>A0ABT5ZUA5</accession>
<proteinExistence type="inferred from homology"/>
<protein>
    <submittedName>
        <fullName evidence="3">AMP-binding protein</fullName>
    </submittedName>
</protein>
<dbReference type="SUPFAM" id="SSF56801">
    <property type="entry name" value="Acetyl-CoA synthetase-like"/>
    <property type="match status" value="1"/>
</dbReference>
<evidence type="ECO:0000256" key="1">
    <source>
        <dbReference type="ARBA" id="ARBA00006432"/>
    </source>
</evidence>
<feature type="domain" description="AMP-dependent synthetase/ligase" evidence="2">
    <location>
        <begin position="37"/>
        <end position="90"/>
    </location>
</feature>
<dbReference type="RefSeq" id="WP_269855661.1">
    <property type="nucleotide sequence ID" value="NZ_JARJBC010000026.1"/>
</dbReference>
<dbReference type="Gene3D" id="3.40.50.12780">
    <property type="entry name" value="N-terminal domain of ligase-like"/>
    <property type="match status" value="1"/>
</dbReference>
<evidence type="ECO:0000313" key="3">
    <source>
        <dbReference type="EMBL" id="MDF3293414.1"/>
    </source>
</evidence>
<comment type="similarity">
    <text evidence="1">Belongs to the ATP-dependent AMP-binding enzyme family.</text>
</comment>
<dbReference type="Proteomes" id="UP001216579">
    <property type="component" value="Unassembled WGS sequence"/>
</dbReference>
<dbReference type="InterPro" id="IPR042099">
    <property type="entry name" value="ANL_N_sf"/>
</dbReference>
<reference evidence="3 4" key="1">
    <citation type="submission" date="2023-03" db="EMBL/GenBank/DDBJ databases">
        <title>Draft genome sequence of Streptomyces sp. RB6PN23 isolated from peat swamp forest in Thailand.</title>
        <authorList>
            <person name="Klaysubun C."/>
            <person name="Duangmal K."/>
        </authorList>
    </citation>
    <scope>NUCLEOTIDE SEQUENCE [LARGE SCALE GENOMIC DNA]</scope>
    <source>
        <strain evidence="3 4">RB6PN23</strain>
    </source>
</reference>
<comment type="caution">
    <text evidence="3">The sequence shown here is derived from an EMBL/GenBank/DDBJ whole genome shotgun (WGS) entry which is preliminary data.</text>
</comment>
<gene>
    <name evidence="3" type="ORF">P3G67_30230</name>
</gene>
<evidence type="ECO:0000313" key="4">
    <source>
        <dbReference type="Proteomes" id="UP001216579"/>
    </source>
</evidence>
<keyword evidence="4" id="KW-1185">Reference proteome</keyword>
<sequence>MSTVVTPGRMLRKRAAELPCAVPYGALPGAPFAATAACSYAELDRRARAVAARLGGALPPGSRVLLAYRQGPDFAGAFYGCLYAGMVAVPYLLPDHGPGDGTPDGMDDGIDDGVADAVDRVAPAAVLTAADGWSALPVNRERVPVLEADGHMVGGCPVAELADRWRPVGVLRGTDAYRRYIPGPPGDPLGGRMEPPFSHGDLLNVLHELQDACRLGVKDDELSWIASVHGMDDAVWRLLLPVHQGRAVWETGRPRGPRGRG</sequence>
<organism evidence="3 4">
    <name type="scientific">Streptomyces silvisoli</name>
    <dbReference type="NCBI Taxonomy" id="3034235"/>
    <lineage>
        <taxon>Bacteria</taxon>
        <taxon>Bacillati</taxon>
        <taxon>Actinomycetota</taxon>
        <taxon>Actinomycetes</taxon>
        <taxon>Kitasatosporales</taxon>
        <taxon>Streptomycetaceae</taxon>
        <taxon>Streptomyces</taxon>
    </lineage>
</organism>
<evidence type="ECO:0000259" key="2">
    <source>
        <dbReference type="Pfam" id="PF00501"/>
    </source>
</evidence>
<dbReference type="PANTHER" id="PTHR22754:SF32">
    <property type="entry name" value="DISCO-INTERACTING PROTEIN 2"/>
    <property type="match status" value="1"/>
</dbReference>
<dbReference type="PANTHER" id="PTHR22754">
    <property type="entry name" value="DISCO-INTERACTING PROTEIN 2 DIP2 -RELATED"/>
    <property type="match status" value="1"/>
</dbReference>